<dbReference type="InterPro" id="IPR018957">
    <property type="entry name" value="Znf_C3HC4_RING-type"/>
</dbReference>
<reference evidence="6 7" key="1">
    <citation type="journal article" date="2012" name="Genome Biol.">
        <title>Genome and low-iron response of an oceanic diatom adapted to chronic iron limitation.</title>
        <authorList>
            <person name="Lommer M."/>
            <person name="Specht M."/>
            <person name="Roy A.S."/>
            <person name="Kraemer L."/>
            <person name="Andreson R."/>
            <person name="Gutowska M.A."/>
            <person name="Wolf J."/>
            <person name="Bergner S.V."/>
            <person name="Schilhabel M.B."/>
            <person name="Klostermeier U.C."/>
            <person name="Beiko R.G."/>
            <person name="Rosenstiel P."/>
            <person name="Hippler M."/>
            <person name="Laroche J."/>
        </authorList>
    </citation>
    <scope>NUCLEOTIDE SEQUENCE [LARGE SCALE GENOMIC DNA]</scope>
    <source>
        <strain evidence="6 7">CCMP1005</strain>
    </source>
</reference>
<dbReference type="PROSITE" id="PS50089">
    <property type="entry name" value="ZF_RING_2"/>
    <property type="match status" value="1"/>
</dbReference>
<dbReference type="GO" id="GO:0008270">
    <property type="term" value="F:zinc ion binding"/>
    <property type="evidence" value="ECO:0007669"/>
    <property type="project" value="UniProtKB-KW"/>
</dbReference>
<keyword evidence="1" id="KW-0479">Metal-binding</keyword>
<dbReference type="InterPro" id="IPR017907">
    <property type="entry name" value="Znf_RING_CS"/>
</dbReference>
<dbReference type="PANTHER" id="PTHR25465">
    <property type="entry name" value="B-BOX DOMAIN CONTAINING"/>
    <property type="match status" value="1"/>
</dbReference>
<dbReference type="Gene3D" id="3.30.40.10">
    <property type="entry name" value="Zinc/RING finger domain, C3HC4 (zinc finger)"/>
    <property type="match status" value="1"/>
</dbReference>
<evidence type="ECO:0000313" key="6">
    <source>
        <dbReference type="EMBL" id="EJK54984.1"/>
    </source>
</evidence>
<dbReference type="SMART" id="SM00184">
    <property type="entry name" value="RING"/>
    <property type="match status" value="1"/>
</dbReference>
<dbReference type="Pfam" id="PF00097">
    <property type="entry name" value="zf-C3HC4"/>
    <property type="match status" value="1"/>
</dbReference>
<gene>
    <name evidence="6" type="ORF">THAOC_25338</name>
</gene>
<dbReference type="InterPro" id="IPR051051">
    <property type="entry name" value="E3_ubiq-ligase_TRIM/RNF"/>
</dbReference>
<accession>K0RRH6</accession>
<proteinExistence type="predicted"/>
<dbReference type="Proteomes" id="UP000266841">
    <property type="component" value="Unassembled WGS sequence"/>
</dbReference>
<comment type="caution">
    <text evidence="6">The sequence shown here is derived from an EMBL/GenBank/DDBJ whole genome shotgun (WGS) entry which is preliminary data.</text>
</comment>
<name>K0RRH6_THAOC</name>
<dbReference type="OrthoDB" id="25761at2759"/>
<dbReference type="PROSITE" id="PS00518">
    <property type="entry name" value="ZF_RING_1"/>
    <property type="match status" value="1"/>
</dbReference>
<dbReference type="EMBL" id="AGNL01034928">
    <property type="protein sequence ID" value="EJK54984.1"/>
    <property type="molecule type" value="Genomic_DNA"/>
</dbReference>
<organism evidence="6 7">
    <name type="scientific">Thalassiosira oceanica</name>
    <name type="common">Marine diatom</name>
    <dbReference type="NCBI Taxonomy" id="159749"/>
    <lineage>
        <taxon>Eukaryota</taxon>
        <taxon>Sar</taxon>
        <taxon>Stramenopiles</taxon>
        <taxon>Ochrophyta</taxon>
        <taxon>Bacillariophyta</taxon>
        <taxon>Coscinodiscophyceae</taxon>
        <taxon>Thalassiosirophycidae</taxon>
        <taxon>Thalassiosirales</taxon>
        <taxon>Thalassiosiraceae</taxon>
        <taxon>Thalassiosira</taxon>
    </lineage>
</organism>
<dbReference type="InterPro" id="IPR013083">
    <property type="entry name" value="Znf_RING/FYVE/PHD"/>
</dbReference>
<feature type="domain" description="RING-type" evidence="5">
    <location>
        <begin position="9"/>
        <end position="54"/>
    </location>
</feature>
<dbReference type="PANTHER" id="PTHR25465:SF31">
    <property type="entry name" value="RING-TYPE DOMAIN-CONTAINING PROTEIN"/>
    <property type="match status" value="1"/>
</dbReference>
<dbReference type="InterPro" id="IPR001841">
    <property type="entry name" value="Znf_RING"/>
</dbReference>
<dbReference type="AlphaFoldDB" id="K0RRH6"/>
<keyword evidence="3" id="KW-0862">Zinc</keyword>
<feature type="non-terminal residue" evidence="6">
    <location>
        <position position="138"/>
    </location>
</feature>
<dbReference type="SUPFAM" id="SSF57850">
    <property type="entry name" value="RING/U-box"/>
    <property type="match status" value="1"/>
</dbReference>
<evidence type="ECO:0000259" key="5">
    <source>
        <dbReference type="PROSITE" id="PS50089"/>
    </source>
</evidence>
<sequence length="138" mass="15380">MKSDHGEICGICLDVYDNPVQLPCGHSFCEVCLDGWLVKSKFDVRQPRNCPMCRHRAKPSREIISKLIAFTDVVSAFREAGHEGLEAAKMDQEDLLGALLKMGYTSEEIDDMVDEYRNSNIELPNAIMTAAGKNDAQT</sequence>
<dbReference type="eggNOG" id="ENOG502SC5Q">
    <property type="taxonomic scope" value="Eukaryota"/>
</dbReference>
<evidence type="ECO:0000256" key="4">
    <source>
        <dbReference type="PROSITE-ProRule" id="PRU00175"/>
    </source>
</evidence>
<evidence type="ECO:0000313" key="7">
    <source>
        <dbReference type="Proteomes" id="UP000266841"/>
    </source>
</evidence>
<keyword evidence="7" id="KW-1185">Reference proteome</keyword>
<protein>
    <recommendedName>
        <fullName evidence="5">RING-type domain-containing protein</fullName>
    </recommendedName>
</protein>
<evidence type="ECO:0000256" key="2">
    <source>
        <dbReference type="ARBA" id="ARBA00022771"/>
    </source>
</evidence>
<evidence type="ECO:0000256" key="3">
    <source>
        <dbReference type="ARBA" id="ARBA00022833"/>
    </source>
</evidence>
<keyword evidence="2 4" id="KW-0863">Zinc-finger</keyword>
<evidence type="ECO:0000256" key="1">
    <source>
        <dbReference type="ARBA" id="ARBA00022723"/>
    </source>
</evidence>